<protein>
    <recommendedName>
        <fullName evidence="5">Cytochrome b5 heme-binding domain-containing protein</fullName>
    </recommendedName>
</protein>
<dbReference type="InterPro" id="IPR001199">
    <property type="entry name" value="Cyt_B5-like_heme/steroid-bd"/>
</dbReference>
<evidence type="ECO:0000313" key="7">
    <source>
        <dbReference type="Proteomes" id="UP000431092"/>
    </source>
</evidence>
<accession>A0A6I3IYA8</accession>
<evidence type="ECO:0000256" key="3">
    <source>
        <dbReference type="ARBA" id="ARBA00023004"/>
    </source>
</evidence>
<gene>
    <name evidence="6" type="ORF">GGG17_15200</name>
</gene>
<dbReference type="GO" id="GO:0016020">
    <property type="term" value="C:membrane"/>
    <property type="evidence" value="ECO:0007669"/>
    <property type="project" value="TreeGrafter"/>
</dbReference>
<proteinExistence type="inferred from homology"/>
<keyword evidence="7" id="KW-1185">Reference proteome</keyword>
<dbReference type="PRINTS" id="PR00363">
    <property type="entry name" value="CYTOCHROMEB5"/>
</dbReference>
<evidence type="ECO:0000256" key="2">
    <source>
        <dbReference type="ARBA" id="ARBA00022723"/>
    </source>
</evidence>
<feature type="domain" description="Cytochrome b5 heme-binding" evidence="5">
    <location>
        <begin position="1"/>
        <end position="73"/>
    </location>
</feature>
<dbReference type="Proteomes" id="UP000431092">
    <property type="component" value="Unassembled WGS sequence"/>
</dbReference>
<comment type="similarity">
    <text evidence="4">Belongs to the cytochrome b5 family.</text>
</comment>
<evidence type="ECO:0000256" key="4">
    <source>
        <dbReference type="ARBA" id="ARBA00038168"/>
    </source>
</evidence>
<dbReference type="Pfam" id="PF00173">
    <property type="entry name" value="Cyt-b5"/>
    <property type="match status" value="1"/>
</dbReference>
<dbReference type="InterPro" id="IPR050668">
    <property type="entry name" value="Cytochrome_b5"/>
</dbReference>
<dbReference type="SMART" id="SM01117">
    <property type="entry name" value="Cyt-b5"/>
    <property type="match status" value="1"/>
</dbReference>
<evidence type="ECO:0000313" key="6">
    <source>
        <dbReference type="EMBL" id="MTB73281.1"/>
    </source>
</evidence>
<keyword evidence="3" id="KW-0408">Iron</keyword>
<reference evidence="6 7" key="1">
    <citation type="submission" date="2019-11" db="EMBL/GenBank/DDBJ databases">
        <title>Whole genome sequencing identifies a novel species of the genus Arsenicicoccus isolated from human blood.</title>
        <authorList>
            <person name="Jeong J.H."/>
            <person name="Kweon O.J."/>
            <person name="Kim H.R."/>
            <person name="Kim T.-H."/>
            <person name="Ha S.-M."/>
            <person name="Lee M.-K."/>
        </authorList>
    </citation>
    <scope>NUCLEOTIDE SEQUENCE [LARGE SCALE GENOMIC DNA]</scope>
    <source>
        <strain evidence="6 7">MKL-02</strain>
    </source>
</reference>
<evidence type="ECO:0000256" key="1">
    <source>
        <dbReference type="ARBA" id="ARBA00022617"/>
    </source>
</evidence>
<dbReference type="GO" id="GO:0020037">
    <property type="term" value="F:heme binding"/>
    <property type="evidence" value="ECO:0007669"/>
    <property type="project" value="TreeGrafter"/>
</dbReference>
<dbReference type="SUPFAM" id="SSF55856">
    <property type="entry name" value="Cytochrome b5-like heme/steroid binding domain"/>
    <property type="match status" value="1"/>
</dbReference>
<name>A0A6I3IYA8_9MICO</name>
<keyword evidence="1" id="KW-0349">Heme</keyword>
<dbReference type="PROSITE" id="PS50255">
    <property type="entry name" value="CYTOCHROME_B5_2"/>
    <property type="match status" value="1"/>
</dbReference>
<keyword evidence="2" id="KW-0479">Metal-binding</keyword>
<dbReference type="Gene3D" id="3.10.120.10">
    <property type="entry name" value="Cytochrome b5-like heme/steroid binding domain"/>
    <property type="match status" value="1"/>
</dbReference>
<organism evidence="6 7">
    <name type="scientific">Arsenicicoccus cauae</name>
    <dbReference type="NCBI Taxonomy" id="2663847"/>
    <lineage>
        <taxon>Bacteria</taxon>
        <taxon>Bacillati</taxon>
        <taxon>Actinomycetota</taxon>
        <taxon>Actinomycetes</taxon>
        <taxon>Micrococcales</taxon>
        <taxon>Intrasporangiaceae</taxon>
        <taxon>Arsenicicoccus</taxon>
    </lineage>
</organism>
<comment type="caution">
    <text evidence="6">The sequence shown here is derived from an EMBL/GenBank/DDBJ whole genome shotgun (WGS) entry which is preliminary data.</text>
</comment>
<evidence type="ECO:0000259" key="5">
    <source>
        <dbReference type="PROSITE" id="PS50255"/>
    </source>
</evidence>
<dbReference type="EMBL" id="WLVL01000056">
    <property type="protein sequence ID" value="MTB73281.1"/>
    <property type="molecule type" value="Genomic_DNA"/>
</dbReference>
<sequence>MAVVNDHDNETSCWTVINDQVYDVTSWIGQHPGGPERIKGLCGQDGTAQFTGQHQGADLPQKRLASFRIGTLAK</sequence>
<dbReference type="GO" id="GO:0046872">
    <property type="term" value="F:metal ion binding"/>
    <property type="evidence" value="ECO:0007669"/>
    <property type="project" value="UniProtKB-KW"/>
</dbReference>
<dbReference type="AlphaFoldDB" id="A0A6I3IYA8"/>
<dbReference type="PANTHER" id="PTHR19359">
    <property type="entry name" value="CYTOCHROME B5"/>
    <property type="match status" value="1"/>
</dbReference>
<dbReference type="InterPro" id="IPR036400">
    <property type="entry name" value="Cyt_B5-like_heme/steroid_sf"/>
</dbReference>